<feature type="region of interest" description="Disordered" evidence="2">
    <location>
        <begin position="273"/>
        <end position="294"/>
    </location>
</feature>
<evidence type="ECO:0000259" key="3">
    <source>
        <dbReference type="Pfam" id="PF01261"/>
    </source>
</evidence>
<dbReference type="Pfam" id="PF01261">
    <property type="entry name" value="AP_endonuc_2"/>
    <property type="match status" value="1"/>
</dbReference>
<dbReference type="InterPro" id="IPR050417">
    <property type="entry name" value="Sugar_Epim/Isomerase"/>
</dbReference>
<dbReference type="Gene3D" id="3.20.20.150">
    <property type="entry name" value="Divalent-metal-dependent TIM barrel enzymes"/>
    <property type="match status" value="1"/>
</dbReference>
<evidence type="ECO:0000256" key="1">
    <source>
        <dbReference type="ARBA" id="ARBA00023235"/>
    </source>
</evidence>
<keyword evidence="1 4" id="KW-0413">Isomerase</keyword>
<dbReference type="OrthoDB" id="9786584at2"/>
<dbReference type="GO" id="GO:0008903">
    <property type="term" value="F:hydroxypyruvate isomerase activity"/>
    <property type="evidence" value="ECO:0007669"/>
    <property type="project" value="UniProtKB-EC"/>
</dbReference>
<gene>
    <name evidence="4" type="ORF">IE4872_CH03752</name>
</gene>
<name>A0A1L5NN60_9HYPH</name>
<proteinExistence type="predicted"/>
<dbReference type="Proteomes" id="UP000184749">
    <property type="component" value="Chromosome"/>
</dbReference>
<sequence length="304" mass="33612">MRQYSACIEWLFAEPGDRFEDRIYRARKAGLPAIEFWRWTDKDLGAICAALKQTGLAVSSIVTEPMIPLTDATNKQKWLEGLAASIKVAQRLAAPILIAQAGDDLPGRSRQEQRLALTAALRAGADVLRGTGVRLGVEPLNTRIDHIGYFLESTREGLDIADEIDRPEIGIVYDIYHSAVMDERTEDVIGDRISRVFHVHVADHPGRNEPGAGRIDLAHRLDWLFDRGYAGRVGLEYRPLTQGVMAVRNAIGVLDRDPLASCDDAAHIEAYGSRRPLQGGPEASFLPTRPDDDQFDCQLLTSSS</sequence>
<organism evidence="4 5">
    <name type="scientific">Rhizobium gallicum</name>
    <dbReference type="NCBI Taxonomy" id="56730"/>
    <lineage>
        <taxon>Bacteria</taxon>
        <taxon>Pseudomonadati</taxon>
        <taxon>Pseudomonadota</taxon>
        <taxon>Alphaproteobacteria</taxon>
        <taxon>Hyphomicrobiales</taxon>
        <taxon>Rhizobiaceae</taxon>
        <taxon>Rhizobium/Agrobacterium group</taxon>
        <taxon>Rhizobium</taxon>
    </lineage>
</organism>
<feature type="domain" description="Xylose isomerase-like TIM barrel" evidence="3">
    <location>
        <begin position="24"/>
        <end position="239"/>
    </location>
</feature>
<reference evidence="4 5" key="1">
    <citation type="submission" date="2016-09" db="EMBL/GenBank/DDBJ databases">
        <title>The complete genome sequences of Rhizobium gallicum, symbiovars gallicum and phaseoli, symbionts associated to common bean (Phaseolus vulgaris).</title>
        <authorList>
            <person name="Bustos P."/>
            <person name="Santamaria R.I."/>
            <person name="Perez-Carrascal O.M."/>
            <person name="Juarez S."/>
            <person name="Lozano L."/>
            <person name="Martinez-Flores I."/>
            <person name="Martinez-Romero E."/>
            <person name="Cevallos M."/>
            <person name="Romero D."/>
            <person name="Davila G."/>
            <person name="Gonzalez V."/>
        </authorList>
    </citation>
    <scope>NUCLEOTIDE SEQUENCE [LARGE SCALE GENOMIC DNA]</scope>
    <source>
        <strain evidence="4 5">IE4872</strain>
    </source>
</reference>
<dbReference type="SUPFAM" id="SSF51658">
    <property type="entry name" value="Xylose isomerase-like"/>
    <property type="match status" value="1"/>
</dbReference>
<evidence type="ECO:0000256" key="2">
    <source>
        <dbReference type="SAM" id="MobiDB-lite"/>
    </source>
</evidence>
<dbReference type="EMBL" id="CP017101">
    <property type="protein sequence ID" value="APO69343.1"/>
    <property type="molecule type" value="Genomic_DNA"/>
</dbReference>
<protein>
    <submittedName>
        <fullName evidence="4">Hydroxypyruvate isomerase protein</fullName>
        <ecNumber evidence="4">5.3.1.22</ecNumber>
    </submittedName>
</protein>
<accession>A0A1L5NN60</accession>
<dbReference type="PANTHER" id="PTHR43489">
    <property type="entry name" value="ISOMERASE"/>
    <property type="match status" value="1"/>
</dbReference>
<dbReference type="AlphaFoldDB" id="A0A1L5NN60"/>
<dbReference type="InterPro" id="IPR036237">
    <property type="entry name" value="Xyl_isomerase-like_sf"/>
</dbReference>
<evidence type="ECO:0000313" key="4">
    <source>
        <dbReference type="EMBL" id="APO69343.1"/>
    </source>
</evidence>
<keyword evidence="4" id="KW-0670">Pyruvate</keyword>
<dbReference type="InterPro" id="IPR013022">
    <property type="entry name" value="Xyl_isomerase-like_TIM-brl"/>
</dbReference>
<evidence type="ECO:0000313" key="5">
    <source>
        <dbReference type="Proteomes" id="UP000184749"/>
    </source>
</evidence>
<dbReference type="STRING" id="56730.IE4872_CH03752"/>
<dbReference type="EC" id="5.3.1.22" evidence="4"/>